<dbReference type="UniPathway" id="UPA00164"/>
<dbReference type="FunFam" id="2.60.40.1180:FF:000002">
    <property type="entry name" value="1,4-alpha-glucan branching enzyme GlgB"/>
    <property type="match status" value="1"/>
</dbReference>
<reference evidence="13 14" key="1">
    <citation type="submission" date="2019-08" db="EMBL/GenBank/DDBJ databases">
        <title>In-depth cultivation of the pig gut microbiome towards novel bacterial diversity and tailored functional studies.</title>
        <authorList>
            <person name="Wylensek D."/>
            <person name="Hitch T.C.A."/>
            <person name="Clavel T."/>
        </authorList>
    </citation>
    <scope>NUCLEOTIDE SEQUENCE [LARGE SCALE GENOMIC DNA]</scope>
    <source>
        <strain evidence="13 14">Oil+RF-744-WCA-WT-11</strain>
    </source>
</reference>
<dbReference type="InterPro" id="IPR006047">
    <property type="entry name" value="GH13_cat_dom"/>
</dbReference>
<feature type="active site" description="Proton donor" evidence="10">
    <location>
        <position position="932"/>
    </location>
</feature>
<dbReference type="Gene3D" id="2.60.40.1180">
    <property type="entry name" value="Golgi alpha-mannosidase II"/>
    <property type="match status" value="2"/>
</dbReference>
<comment type="function">
    <text evidence="2 10">Catalyzes the formation of the alpha-1,6-glucosidic linkages in glycogen by scission of a 1,4-alpha-linked oligosaccharide from growing alpha-1,4-glucan chains and the subsequent attachment of the oligosaccharide to the alpha-1,6 position.</text>
</comment>
<feature type="region of interest" description="Disordered" evidence="11">
    <location>
        <begin position="456"/>
        <end position="567"/>
    </location>
</feature>
<dbReference type="CDD" id="cd11353">
    <property type="entry name" value="AmyAc_euk_bac_CMD_like"/>
    <property type="match status" value="1"/>
</dbReference>
<evidence type="ECO:0000256" key="11">
    <source>
        <dbReference type="SAM" id="MobiDB-lite"/>
    </source>
</evidence>
<dbReference type="InterPro" id="IPR004193">
    <property type="entry name" value="Glyco_hydro_13_N"/>
</dbReference>
<gene>
    <name evidence="10 13" type="primary">glgB</name>
    <name evidence="13" type="ORF">FYJ35_07895</name>
</gene>
<keyword evidence="6 10" id="KW-0328">Glycosyltransferase</keyword>
<evidence type="ECO:0000256" key="5">
    <source>
        <dbReference type="ARBA" id="ARBA00022600"/>
    </source>
</evidence>
<protein>
    <recommendedName>
        <fullName evidence="10">1,4-alpha-glucan branching enzyme GlgB</fullName>
        <ecNumber evidence="10">2.4.1.18</ecNumber>
    </recommendedName>
    <alternativeName>
        <fullName evidence="10">1,4-alpha-D-glucan:1,4-alpha-D-glucan 6-glucosyl-transferase</fullName>
    </alternativeName>
    <alternativeName>
        <fullName evidence="10">Alpha-(1-&gt;4)-glucan branching enzyme</fullName>
    </alternativeName>
    <alternativeName>
        <fullName evidence="10">Glycogen branching enzyme</fullName>
        <shortName evidence="10">BE</shortName>
    </alternativeName>
</protein>
<dbReference type="SUPFAM" id="SSF51011">
    <property type="entry name" value="Glycosyl hydrolase domain"/>
    <property type="match status" value="2"/>
</dbReference>
<sequence length="1198" mass="137259">MSEWYDNTVFYHIYPLGLLGAPHENQGGEVVHRLRKLNGWIPHMKDLHVGAIYIGPLFESSRHGYDTIDYRMVDRRLGDQEDFKAFVRSCHEAGIRVVVDGVFNHTGRDFFAFRDIQKNREQSRYKDWYKGINFGWDSAYHDGFSYETWRGSGDLVNLNLRNPEVKDYLFDAIRFWIDSFDIDGIRLDCADCLDFDFLREMRRVVLEKKTDFWLMGEVIHGDYARWANPEMLHSVTNYELNKGLWSGHESHNYFEIAHTIRRQFDENGGIYRGRVLYSFADNHDVSRVVEKLSDKKQLFPLYTLLYTLPGDPSIYYGSEWGIGGRKENGDWGLRPQIDLEKISQNPPIPGLEEFLEKLGALRQEYPVIGNGRYRELLLTNRQYAFARIGDQEAVVVAVNNDSQPAELWIRIPDIGDTVVDLLSLDEVKKEQGQLHVTLPADGCAVYLLNQGGSEAMRKKQAGKTEPKKVTAAAELKKVTAAPEPKKVTAAPEPKKVTAAAEPKKVTAASGPKKVTAAAEPKKVTAAPEPKKVTAAPEPKKVTAAPEPKKVTAAAEPKKKPAGKVPEKGPEFIGDLDQYLFDKGVHYDIYKKLGAHPSTYKGRKGIHFAVWAPHAAAVTLIGEFNGWNESNIPMEKKEPSGIWETFVESAQPGQMYKYLIYTQDGRKLYKADPYANQAEYRPGTASIIADLSPIKWTDGRWMRRQNDFVQDKAPISIYECHIGSWMRHPHGEHEDGFYNYRYFAHSITDYLLKTGYTHIELMGIAEHPFDGSWGYQVTGYYAPTSRYGTPEDFAYMVNYLHSHGIGVILDWVPAHFPKDAHGLSEFDGTPCYEYADPRKGEHPDWGTKVFDFGKSEVKNFLIANALYWIEEFHVDGLRVDAVASILYLDYGRKDGQWVPNKYGGNKNLEAIEFFKHLNSVVRGKHPGVMMIAEESTAWPKVTGRPEDDGLGFSMKWNMGWMHDFLEYMKLDPYFRKFNHNKMTFAMTYAYSEKYCLVLSHDEVVHLKCSMINKMPGLYDDKFANLKCGYTYMFGHPGKKLLFMGQDFAQEREWSEDRELDWFLLQQPRHRQMLDFVTELLHLYKNTPAMYDADCDPRGFEWINADDADRSIYSFLRHSEDGKSNLLFVINFTPVARPDYRVGCVKKCTYRLVLDGDEARFGGRGTSHPVMYKAVESECDGKLYSFAYDLPAYGVAVFRY</sequence>
<dbReference type="Pfam" id="PF02922">
    <property type="entry name" value="CBM_48"/>
    <property type="match status" value="1"/>
</dbReference>
<keyword evidence="14" id="KW-1185">Reference proteome</keyword>
<dbReference type="SUPFAM" id="SSF81296">
    <property type="entry name" value="E set domains"/>
    <property type="match status" value="1"/>
</dbReference>
<dbReference type="InterPro" id="IPR006407">
    <property type="entry name" value="GlgB"/>
</dbReference>
<dbReference type="InterPro" id="IPR017853">
    <property type="entry name" value="GH"/>
</dbReference>
<dbReference type="GO" id="GO:0005978">
    <property type="term" value="P:glycogen biosynthetic process"/>
    <property type="evidence" value="ECO:0007669"/>
    <property type="project" value="UniProtKB-UniRule"/>
</dbReference>
<comment type="caution">
    <text evidence="13">The sequence shown here is derived from an EMBL/GenBank/DDBJ whole genome shotgun (WGS) entry which is preliminary data.</text>
</comment>
<dbReference type="InterPro" id="IPR013780">
    <property type="entry name" value="Glyco_hydro_b"/>
</dbReference>
<evidence type="ECO:0000256" key="2">
    <source>
        <dbReference type="ARBA" id="ARBA00002953"/>
    </source>
</evidence>
<keyword evidence="9 10" id="KW-0119">Carbohydrate metabolism</keyword>
<dbReference type="NCBIfam" id="TIGR01515">
    <property type="entry name" value="branching_enzym"/>
    <property type="match status" value="1"/>
</dbReference>
<dbReference type="Pfam" id="PF02806">
    <property type="entry name" value="Alpha-amylase_C"/>
    <property type="match status" value="1"/>
</dbReference>
<comment type="subunit">
    <text evidence="10">Monomer.</text>
</comment>
<comment type="pathway">
    <text evidence="3 10">Glycan biosynthesis; glycogen biosynthesis.</text>
</comment>
<evidence type="ECO:0000256" key="6">
    <source>
        <dbReference type="ARBA" id="ARBA00022676"/>
    </source>
</evidence>
<feature type="domain" description="Glycosyl hydrolase family 13 catalytic" evidence="12">
    <location>
        <begin position="8"/>
        <end position="362"/>
    </location>
</feature>
<dbReference type="InterPro" id="IPR014756">
    <property type="entry name" value="Ig_E-set"/>
</dbReference>
<dbReference type="CDD" id="cd02855">
    <property type="entry name" value="E_set_GBE_prok_N"/>
    <property type="match status" value="1"/>
</dbReference>
<dbReference type="InterPro" id="IPR006048">
    <property type="entry name" value="A-amylase/branching_C"/>
</dbReference>
<dbReference type="NCBIfam" id="NF003811">
    <property type="entry name" value="PRK05402.1"/>
    <property type="match status" value="1"/>
</dbReference>
<evidence type="ECO:0000256" key="10">
    <source>
        <dbReference type="HAMAP-Rule" id="MF_00685"/>
    </source>
</evidence>
<dbReference type="GO" id="GO:0005737">
    <property type="term" value="C:cytoplasm"/>
    <property type="evidence" value="ECO:0007669"/>
    <property type="project" value="TreeGrafter"/>
</dbReference>
<dbReference type="CDD" id="cd11322">
    <property type="entry name" value="AmyAc_Glg_BE"/>
    <property type="match status" value="1"/>
</dbReference>
<dbReference type="NCBIfam" id="NF008967">
    <property type="entry name" value="PRK12313.1"/>
    <property type="match status" value="1"/>
</dbReference>
<accession>A0A6L5X5X7</accession>
<evidence type="ECO:0000313" key="13">
    <source>
        <dbReference type="EMBL" id="MSS14965.1"/>
    </source>
</evidence>
<dbReference type="FunFam" id="3.20.20.80:FF:000003">
    <property type="entry name" value="1,4-alpha-glucan branching enzyme GlgB"/>
    <property type="match status" value="1"/>
</dbReference>
<dbReference type="InterPro" id="IPR032091">
    <property type="entry name" value="Malt_amylase-like_C"/>
</dbReference>
<dbReference type="AlphaFoldDB" id="A0A6L5X5X7"/>
<evidence type="ECO:0000313" key="14">
    <source>
        <dbReference type="Proteomes" id="UP000481852"/>
    </source>
</evidence>
<dbReference type="GO" id="GO:0004553">
    <property type="term" value="F:hydrolase activity, hydrolyzing O-glycosyl compounds"/>
    <property type="evidence" value="ECO:0007669"/>
    <property type="project" value="InterPro"/>
</dbReference>
<dbReference type="PANTHER" id="PTHR43651:SF3">
    <property type="entry name" value="1,4-ALPHA-GLUCAN-BRANCHING ENZYME"/>
    <property type="match status" value="1"/>
</dbReference>
<keyword evidence="5 10" id="KW-0321">Glycogen metabolism</keyword>
<evidence type="ECO:0000256" key="1">
    <source>
        <dbReference type="ARBA" id="ARBA00000826"/>
    </source>
</evidence>
<dbReference type="EC" id="2.4.1.18" evidence="10"/>
<dbReference type="EMBL" id="VULZ01000007">
    <property type="protein sequence ID" value="MSS14965.1"/>
    <property type="molecule type" value="Genomic_DNA"/>
</dbReference>
<evidence type="ECO:0000256" key="7">
    <source>
        <dbReference type="ARBA" id="ARBA00022679"/>
    </source>
</evidence>
<comment type="catalytic activity">
    <reaction evidence="1 10">
        <text>Transfers a segment of a (1-&gt;4)-alpha-D-glucan chain to a primary hydroxy group in a similar glucan chain.</text>
        <dbReference type="EC" id="2.4.1.18"/>
    </reaction>
</comment>
<dbReference type="Gene3D" id="3.20.20.80">
    <property type="entry name" value="Glycosidases"/>
    <property type="match status" value="2"/>
</dbReference>
<comment type="similarity">
    <text evidence="4 10">Belongs to the glycosyl hydrolase 13 family. GlgB subfamily.</text>
</comment>
<feature type="active site" description="Nucleophile" evidence="10">
    <location>
        <position position="879"/>
    </location>
</feature>
<keyword evidence="8 10" id="KW-0320">Glycogen biosynthesis</keyword>
<dbReference type="InterPro" id="IPR044143">
    <property type="entry name" value="GlgB_N_E_set_prok"/>
</dbReference>
<dbReference type="HAMAP" id="MF_00685">
    <property type="entry name" value="GlgB"/>
    <property type="match status" value="1"/>
</dbReference>
<dbReference type="Gene3D" id="2.60.40.10">
    <property type="entry name" value="Immunoglobulins"/>
    <property type="match status" value="1"/>
</dbReference>
<dbReference type="SMART" id="SM00642">
    <property type="entry name" value="Aamy"/>
    <property type="match status" value="1"/>
</dbReference>
<keyword evidence="7 10" id="KW-0808">Transferase</keyword>
<evidence type="ECO:0000259" key="12">
    <source>
        <dbReference type="SMART" id="SM00642"/>
    </source>
</evidence>
<name>A0A6L5X5X7_9FIRM</name>
<dbReference type="Proteomes" id="UP000481852">
    <property type="component" value="Unassembled WGS sequence"/>
</dbReference>
<feature type="compositionally biased region" description="Low complexity" evidence="11">
    <location>
        <begin position="542"/>
        <end position="554"/>
    </location>
</feature>
<dbReference type="FunFam" id="2.60.40.10:FF:000169">
    <property type="entry name" value="1,4-alpha-glucan branching enzyme GlgB"/>
    <property type="match status" value="1"/>
</dbReference>
<evidence type="ECO:0000256" key="8">
    <source>
        <dbReference type="ARBA" id="ARBA00023056"/>
    </source>
</evidence>
<evidence type="ECO:0000256" key="4">
    <source>
        <dbReference type="ARBA" id="ARBA00009000"/>
    </source>
</evidence>
<evidence type="ECO:0000256" key="9">
    <source>
        <dbReference type="ARBA" id="ARBA00023277"/>
    </source>
</evidence>
<dbReference type="GO" id="GO:0043169">
    <property type="term" value="F:cation binding"/>
    <property type="evidence" value="ECO:0007669"/>
    <property type="project" value="InterPro"/>
</dbReference>
<dbReference type="Pfam" id="PF16657">
    <property type="entry name" value="Malt_amylase_C"/>
    <property type="match status" value="1"/>
</dbReference>
<dbReference type="InterPro" id="IPR013783">
    <property type="entry name" value="Ig-like_fold"/>
</dbReference>
<proteinExistence type="inferred from homology"/>
<organism evidence="13 14">
    <name type="scientific">Porcincola intestinalis</name>
    <dbReference type="NCBI Taxonomy" id="2606632"/>
    <lineage>
        <taxon>Bacteria</taxon>
        <taxon>Bacillati</taxon>
        <taxon>Bacillota</taxon>
        <taxon>Clostridia</taxon>
        <taxon>Lachnospirales</taxon>
        <taxon>Lachnospiraceae</taxon>
        <taxon>Porcincola</taxon>
    </lineage>
</organism>
<dbReference type="Pfam" id="PF00128">
    <property type="entry name" value="Alpha-amylase"/>
    <property type="match status" value="2"/>
</dbReference>
<dbReference type="SUPFAM" id="SSF51445">
    <property type="entry name" value="(Trans)glycosidases"/>
    <property type="match status" value="2"/>
</dbReference>
<dbReference type="GO" id="GO:0003844">
    <property type="term" value="F:1,4-alpha-glucan branching enzyme activity"/>
    <property type="evidence" value="ECO:0007669"/>
    <property type="project" value="UniProtKB-UniRule"/>
</dbReference>
<dbReference type="PANTHER" id="PTHR43651">
    <property type="entry name" value="1,4-ALPHA-GLUCAN-BRANCHING ENZYME"/>
    <property type="match status" value="1"/>
</dbReference>
<evidence type="ECO:0000256" key="3">
    <source>
        <dbReference type="ARBA" id="ARBA00004964"/>
    </source>
</evidence>